<dbReference type="Proteomes" id="UP000827092">
    <property type="component" value="Unassembled WGS sequence"/>
</dbReference>
<dbReference type="GO" id="GO:1990432">
    <property type="term" value="P:siRNA 3'-end processing"/>
    <property type="evidence" value="ECO:0007669"/>
    <property type="project" value="TreeGrafter"/>
</dbReference>
<keyword evidence="2" id="KW-0812">Transmembrane</keyword>
<dbReference type="GO" id="GO:0005783">
    <property type="term" value="C:endoplasmic reticulum"/>
    <property type="evidence" value="ECO:0007669"/>
    <property type="project" value="TreeGrafter"/>
</dbReference>
<organism evidence="3 4">
    <name type="scientific">Oedothorax gibbosus</name>
    <dbReference type="NCBI Taxonomy" id="931172"/>
    <lineage>
        <taxon>Eukaryota</taxon>
        <taxon>Metazoa</taxon>
        <taxon>Ecdysozoa</taxon>
        <taxon>Arthropoda</taxon>
        <taxon>Chelicerata</taxon>
        <taxon>Arachnida</taxon>
        <taxon>Araneae</taxon>
        <taxon>Araneomorphae</taxon>
        <taxon>Entelegynae</taxon>
        <taxon>Araneoidea</taxon>
        <taxon>Linyphiidae</taxon>
        <taxon>Erigoninae</taxon>
        <taxon>Oedothorax</taxon>
    </lineage>
</organism>
<accession>A0AAV6ULJ8</accession>
<sequence length="546" mass="63631">MVEVTKFNLNEVFPAIENAIKGSSFIAIDAEFTGLDLDSTNNGRLFDTMEERYRKLRNRAMSFIPCQIGISTFTKSETENSYFVETYVFFIRPYMVGSVDKRFVCQASSLDFLSKFDFDFNKFINEGIPYINEDEEKTVLKEIEDGTIGYLHEKVGELGAKRKQDLLINKKFNRKLEKSAIKEDLPEVKGFDNKLLLPKDKIFHEYFQLAEIRRKYPSLWAYSEGDMIVVEMVQSEKRKELLENSKNEKDGLIDFYLGFTKVFRLLKSSKKPIVGHNLLMDLLLFYQNFHKPLPENFSEFKKELHSVFPNVFDTRYIWLNIKKFSNLKDIPKGSSLFDLFETFKNPTDNISTLYSPNIEHTNCDKYVKEDFPHESGYDSYVTGWVFLRICHLIAMKKVTDSIFIQPQSFKQHLNAILPFVNKLNIGRSRIRYINLAGDDPLPVCEFLYLSHRTSKSNLNLPELSRLFDKYPMVELKPARNKKGAVLAIGNMRSFDDILKDFKDDPVFIVTKYSNWRHSQLVSNALWLSTLGAGCIVSFFIWKYASR</sequence>
<dbReference type="GO" id="GO:1990431">
    <property type="term" value="P:priRNA 3'-end processing"/>
    <property type="evidence" value="ECO:0007669"/>
    <property type="project" value="TreeGrafter"/>
</dbReference>
<comment type="similarity">
    <text evidence="1">Belongs to the CAF1 family.</text>
</comment>
<dbReference type="InterPro" id="IPR051181">
    <property type="entry name" value="CAF1_poly(A)_ribonucleases"/>
</dbReference>
<evidence type="ECO:0000313" key="3">
    <source>
        <dbReference type="EMBL" id="KAG8185035.1"/>
    </source>
</evidence>
<evidence type="ECO:0000256" key="1">
    <source>
        <dbReference type="ARBA" id="ARBA00008372"/>
    </source>
</evidence>
<keyword evidence="2" id="KW-1133">Transmembrane helix</keyword>
<protein>
    <submittedName>
        <fullName evidence="3">Uncharacterized protein</fullName>
    </submittedName>
</protein>
<name>A0AAV6ULJ8_9ARAC</name>
<dbReference type="GO" id="GO:0003723">
    <property type="term" value="F:RNA binding"/>
    <property type="evidence" value="ECO:0007669"/>
    <property type="project" value="TreeGrafter"/>
</dbReference>
<dbReference type="InterPro" id="IPR012337">
    <property type="entry name" value="RNaseH-like_sf"/>
</dbReference>
<reference evidence="3 4" key="1">
    <citation type="journal article" date="2022" name="Nat. Ecol. Evol.">
        <title>A masculinizing supergene underlies an exaggerated male reproductive morph in a spider.</title>
        <authorList>
            <person name="Hendrickx F."/>
            <person name="De Corte Z."/>
            <person name="Sonet G."/>
            <person name="Van Belleghem S.M."/>
            <person name="Kostlbacher S."/>
            <person name="Vangestel C."/>
        </authorList>
    </citation>
    <scope>NUCLEOTIDE SEQUENCE [LARGE SCALE GENOMIC DNA]</scope>
    <source>
        <strain evidence="3">W744_W776</strain>
    </source>
</reference>
<dbReference type="Pfam" id="PF04857">
    <property type="entry name" value="CAF1"/>
    <property type="match status" value="1"/>
</dbReference>
<keyword evidence="2" id="KW-0472">Membrane</keyword>
<dbReference type="Gene3D" id="3.30.420.10">
    <property type="entry name" value="Ribonuclease H-like superfamily/Ribonuclease H"/>
    <property type="match status" value="2"/>
</dbReference>
<dbReference type="GO" id="GO:0005634">
    <property type="term" value="C:nucleus"/>
    <property type="evidence" value="ECO:0007669"/>
    <property type="project" value="TreeGrafter"/>
</dbReference>
<dbReference type="AlphaFoldDB" id="A0AAV6ULJ8"/>
<feature type="transmembrane region" description="Helical" evidence="2">
    <location>
        <begin position="524"/>
        <end position="544"/>
    </location>
</feature>
<dbReference type="EMBL" id="JAFNEN010000349">
    <property type="protein sequence ID" value="KAG8185035.1"/>
    <property type="molecule type" value="Genomic_DNA"/>
</dbReference>
<keyword evidence="4" id="KW-1185">Reference proteome</keyword>
<proteinExistence type="inferred from homology"/>
<dbReference type="PANTHER" id="PTHR15092">
    <property type="entry name" value="POLY A -SPECIFIC RIBONUCLEASE/TARGET OF EGR1, MEMBER 1"/>
    <property type="match status" value="1"/>
</dbReference>
<dbReference type="GO" id="GO:0000289">
    <property type="term" value="P:nuclear-transcribed mRNA poly(A) tail shortening"/>
    <property type="evidence" value="ECO:0007669"/>
    <property type="project" value="TreeGrafter"/>
</dbReference>
<dbReference type="SUPFAM" id="SSF53098">
    <property type="entry name" value="Ribonuclease H-like"/>
    <property type="match status" value="1"/>
</dbReference>
<dbReference type="InterPro" id="IPR036397">
    <property type="entry name" value="RNaseH_sf"/>
</dbReference>
<dbReference type="InterPro" id="IPR006941">
    <property type="entry name" value="RNase_CAF1"/>
</dbReference>
<evidence type="ECO:0000313" key="4">
    <source>
        <dbReference type="Proteomes" id="UP000827092"/>
    </source>
</evidence>
<gene>
    <name evidence="3" type="ORF">JTE90_017058</name>
</gene>
<evidence type="ECO:0000256" key="2">
    <source>
        <dbReference type="SAM" id="Phobius"/>
    </source>
</evidence>
<comment type="caution">
    <text evidence="3">The sequence shown here is derived from an EMBL/GenBank/DDBJ whole genome shotgun (WGS) entry which is preliminary data.</text>
</comment>
<dbReference type="GO" id="GO:0000175">
    <property type="term" value="F:3'-5'-RNA exonuclease activity"/>
    <property type="evidence" value="ECO:0007669"/>
    <property type="project" value="TreeGrafter"/>
</dbReference>
<dbReference type="PANTHER" id="PTHR15092:SF22">
    <property type="entry name" value="POLY(A)-SPECIFIC RIBONUCLEASE PNLDC1"/>
    <property type="match status" value="1"/>
</dbReference>